<keyword evidence="6" id="KW-0408">Iron</keyword>
<organism evidence="12 13">
    <name type="scientific">Piloderma croceum (strain F 1598)</name>
    <dbReference type="NCBI Taxonomy" id="765440"/>
    <lineage>
        <taxon>Eukaryota</taxon>
        <taxon>Fungi</taxon>
        <taxon>Dikarya</taxon>
        <taxon>Basidiomycota</taxon>
        <taxon>Agaricomycotina</taxon>
        <taxon>Agaricomycetes</taxon>
        <taxon>Agaricomycetidae</taxon>
        <taxon>Atheliales</taxon>
        <taxon>Atheliaceae</taxon>
        <taxon>Piloderma</taxon>
    </lineage>
</organism>
<dbReference type="GO" id="GO:0003941">
    <property type="term" value="F:L-serine ammonia-lyase activity"/>
    <property type="evidence" value="ECO:0007669"/>
    <property type="project" value="InterPro"/>
</dbReference>
<keyword evidence="4" id="KW-0004">4Fe-4S</keyword>
<dbReference type="PANTHER" id="PTHR30182:SF1">
    <property type="entry name" value="L-SERINE DEHYDRATASE 1"/>
    <property type="match status" value="1"/>
</dbReference>
<evidence type="ECO:0000313" key="12">
    <source>
        <dbReference type="EMBL" id="KIM74656.1"/>
    </source>
</evidence>
<dbReference type="InterPro" id="IPR051318">
    <property type="entry name" value="Fe-S_L-Ser"/>
</dbReference>
<dbReference type="Proteomes" id="UP000054166">
    <property type="component" value="Unassembled WGS sequence"/>
</dbReference>
<gene>
    <name evidence="12" type="ORF">PILCRDRAFT_79810</name>
</gene>
<reference evidence="12 13" key="1">
    <citation type="submission" date="2014-04" db="EMBL/GenBank/DDBJ databases">
        <authorList>
            <consortium name="DOE Joint Genome Institute"/>
            <person name="Kuo A."/>
            <person name="Tarkka M."/>
            <person name="Buscot F."/>
            <person name="Kohler A."/>
            <person name="Nagy L.G."/>
            <person name="Floudas D."/>
            <person name="Copeland A."/>
            <person name="Barry K.W."/>
            <person name="Cichocki N."/>
            <person name="Veneault-Fourrey C."/>
            <person name="LaButti K."/>
            <person name="Lindquist E.A."/>
            <person name="Lipzen A."/>
            <person name="Lundell T."/>
            <person name="Morin E."/>
            <person name="Murat C."/>
            <person name="Sun H."/>
            <person name="Tunlid A."/>
            <person name="Henrissat B."/>
            <person name="Grigoriev I.V."/>
            <person name="Hibbett D.S."/>
            <person name="Martin F."/>
            <person name="Nordberg H.P."/>
            <person name="Cantor M.N."/>
            <person name="Hua S.X."/>
        </authorList>
    </citation>
    <scope>NUCLEOTIDE SEQUENCE [LARGE SCALE GENOMIC DNA]</scope>
    <source>
        <strain evidence="12 13">F 1598</strain>
    </source>
</reference>
<dbReference type="PANTHER" id="PTHR30182">
    <property type="entry name" value="L-SERINE DEHYDRATASE"/>
    <property type="match status" value="1"/>
</dbReference>
<evidence type="ECO:0000256" key="9">
    <source>
        <dbReference type="SAM" id="MobiDB-lite"/>
    </source>
</evidence>
<dbReference type="SUPFAM" id="SSF143548">
    <property type="entry name" value="Serine metabolism enzymes domain"/>
    <property type="match status" value="1"/>
</dbReference>
<dbReference type="Gene3D" id="3.30.1330.90">
    <property type="entry name" value="D-3-phosphoglycerate dehydrogenase, domain 3"/>
    <property type="match status" value="1"/>
</dbReference>
<comment type="pathway">
    <text evidence="2">Carbohydrate biosynthesis; gluconeogenesis.</text>
</comment>
<evidence type="ECO:0000256" key="5">
    <source>
        <dbReference type="ARBA" id="ARBA00022723"/>
    </source>
</evidence>
<evidence type="ECO:0000259" key="11">
    <source>
        <dbReference type="Pfam" id="PF03315"/>
    </source>
</evidence>
<evidence type="ECO:0008006" key="14">
    <source>
        <dbReference type="Google" id="ProtNLM"/>
    </source>
</evidence>
<dbReference type="STRING" id="765440.A0A0C3F455"/>
<dbReference type="HOGENOM" id="CLU_022305_0_0_1"/>
<protein>
    <recommendedName>
        <fullName evidence="14">L-serine ammonia-lyase</fullName>
    </recommendedName>
</protein>
<dbReference type="Pfam" id="PF03315">
    <property type="entry name" value="SDH_beta"/>
    <property type="match status" value="1"/>
</dbReference>
<evidence type="ECO:0000256" key="1">
    <source>
        <dbReference type="ARBA" id="ARBA00001966"/>
    </source>
</evidence>
<evidence type="ECO:0000313" key="13">
    <source>
        <dbReference type="Proteomes" id="UP000054166"/>
    </source>
</evidence>
<feature type="region of interest" description="Disordered" evidence="9">
    <location>
        <begin position="256"/>
        <end position="284"/>
    </location>
</feature>
<reference evidence="13" key="2">
    <citation type="submission" date="2015-01" db="EMBL/GenBank/DDBJ databases">
        <title>Evolutionary Origins and Diversification of the Mycorrhizal Mutualists.</title>
        <authorList>
            <consortium name="DOE Joint Genome Institute"/>
            <consortium name="Mycorrhizal Genomics Consortium"/>
            <person name="Kohler A."/>
            <person name="Kuo A."/>
            <person name="Nagy L.G."/>
            <person name="Floudas D."/>
            <person name="Copeland A."/>
            <person name="Barry K.W."/>
            <person name="Cichocki N."/>
            <person name="Veneault-Fourrey C."/>
            <person name="LaButti K."/>
            <person name="Lindquist E.A."/>
            <person name="Lipzen A."/>
            <person name="Lundell T."/>
            <person name="Morin E."/>
            <person name="Murat C."/>
            <person name="Riley R."/>
            <person name="Ohm R."/>
            <person name="Sun H."/>
            <person name="Tunlid A."/>
            <person name="Henrissat B."/>
            <person name="Grigoriev I.V."/>
            <person name="Hibbett D.S."/>
            <person name="Martin F."/>
        </authorList>
    </citation>
    <scope>NUCLEOTIDE SEQUENCE [LARGE SCALE GENOMIC DNA]</scope>
    <source>
        <strain evidence="13">F 1598</strain>
    </source>
</reference>
<feature type="domain" description="Serine dehydratase beta chain" evidence="11">
    <location>
        <begin position="71"/>
        <end position="223"/>
    </location>
</feature>
<dbReference type="InterPro" id="IPR005130">
    <property type="entry name" value="Ser_deHydtase-like_asu"/>
</dbReference>
<dbReference type="GO" id="GO:0051539">
    <property type="term" value="F:4 iron, 4 sulfur cluster binding"/>
    <property type="evidence" value="ECO:0007669"/>
    <property type="project" value="UniProtKB-KW"/>
</dbReference>
<comment type="cofactor">
    <cofactor evidence="1">
        <name>[4Fe-4S] cluster</name>
        <dbReference type="ChEBI" id="CHEBI:49883"/>
    </cofactor>
</comment>
<dbReference type="EMBL" id="KN833057">
    <property type="protein sequence ID" value="KIM74656.1"/>
    <property type="molecule type" value="Genomic_DNA"/>
</dbReference>
<accession>A0A0C3F455</accession>
<evidence type="ECO:0000256" key="8">
    <source>
        <dbReference type="ARBA" id="ARBA00023239"/>
    </source>
</evidence>
<feature type="domain" description="Serine dehydratase-like alpha subunit" evidence="10">
    <location>
        <begin position="298"/>
        <end position="634"/>
    </location>
</feature>
<proteinExistence type="predicted"/>
<evidence type="ECO:0000256" key="7">
    <source>
        <dbReference type="ARBA" id="ARBA00023014"/>
    </source>
</evidence>
<dbReference type="FunFam" id="3.30.1330.90:FF:000001">
    <property type="entry name" value="L-serine ammonia-lyase 1"/>
    <property type="match status" value="1"/>
</dbReference>
<keyword evidence="3" id="KW-0312">Gluconeogenesis</keyword>
<dbReference type="OrthoDB" id="192663at2759"/>
<dbReference type="GO" id="GO:0046872">
    <property type="term" value="F:metal ion binding"/>
    <property type="evidence" value="ECO:0007669"/>
    <property type="project" value="UniProtKB-KW"/>
</dbReference>
<keyword evidence="13" id="KW-1185">Reference proteome</keyword>
<evidence type="ECO:0000259" key="10">
    <source>
        <dbReference type="Pfam" id="PF03313"/>
    </source>
</evidence>
<dbReference type="InterPro" id="IPR029009">
    <property type="entry name" value="ASB_dom_sf"/>
</dbReference>
<evidence type="ECO:0000256" key="3">
    <source>
        <dbReference type="ARBA" id="ARBA00022432"/>
    </source>
</evidence>
<evidence type="ECO:0000256" key="2">
    <source>
        <dbReference type="ARBA" id="ARBA00004742"/>
    </source>
</evidence>
<dbReference type="InterPro" id="IPR005131">
    <property type="entry name" value="Ser_deHydtase_bsu"/>
</dbReference>
<dbReference type="InParanoid" id="A0A0C3F455"/>
<dbReference type="GO" id="GO:0006094">
    <property type="term" value="P:gluconeogenesis"/>
    <property type="evidence" value="ECO:0007669"/>
    <property type="project" value="UniProtKB-KW"/>
</dbReference>
<evidence type="ECO:0000256" key="6">
    <source>
        <dbReference type="ARBA" id="ARBA00023004"/>
    </source>
</evidence>
<evidence type="ECO:0000256" key="4">
    <source>
        <dbReference type="ARBA" id="ARBA00022485"/>
    </source>
</evidence>
<keyword evidence="8" id="KW-0456">Lyase</keyword>
<dbReference type="AlphaFoldDB" id="A0A0C3F455"/>
<sequence>MQSFSTRIVRALLPRRQLRSSCRTCPTTQRAFTCAAVLRVPLNSVKLPNDSDDTSPDSQYEVPKPEHAVISTFDLFSIGVGPSSSHTVGPMRAGKIFIADLQELKLLEKVKSIKITLYGSLAATGDHHTPQAILLGLEGSDPETIDTGTIPSRYTSILTSKSLLLGGKHKIFYDMDRDMLWRWDQVLKTHPNGMRFACFGEEGELLAVNEYFSVGGGFVVNEKTKVDENLFYKGVDKSAVHGARLHQTHEALPDDAASLNSESDAQRQDQRASQNSVDPGHPPYPFKSGDSLLALTRKHNMTIAQIVHDNEMYFGLTEADIHNKLMRIWAVMDDCIRMGVTTTETTLPGRLRLRRRAPMLYKRLMRGFYPGISFPNLPQITGSDKSAGSIEAPEVERMEFDSLSARAAGPDANPRNVRGTRVIGSLDHAVLPMPPRKTTIPAVDFLSCYAIAVNEVNASGGRIVTSPTNGAAGVIPAVLKYITEFVSDDPQKSVTTFLLTASAVGMLFKRGSTISAAEGGCQAEVGVACSMASAGFAACMGASPETVLQVCDLKPFISLQHNLGLTCDPIDGLVQVPCIERNSLGAVKAVTAAQLSMASLGVYSVTLDEAIEAMRLTAADMSVKYKETSLSGLATTVKIPLTVPAC</sequence>
<keyword evidence="7" id="KW-0411">Iron-sulfur</keyword>
<dbReference type="Pfam" id="PF03313">
    <property type="entry name" value="SDH_alpha"/>
    <property type="match status" value="1"/>
</dbReference>
<name>A0A0C3F455_PILCF</name>
<keyword evidence="5" id="KW-0479">Metal-binding</keyword>